<dbReference type="InterPro" id="IPR038009">
    <property type="entry name" value="GlmU_C_LbH"/>
</dbReference>
<comment type="caution">
    <text evidence="17">Lacks conserved residue(s) required for the propagation of feature annotation.</text>
</comment>
<comment type="catalytic activity">
    <reaction evidence="15 17">
        <text>N-acetyl-alpha-D-glucosamine 1-phosphate + UTP + H(+) = UDP-N-acetyl-alpha-D-glucosamine + diphosphate</text>
        <dbReference type="Rhea" id="RHEA:13509"/>
        <dbReference type="ChEBI" id="CHEBI:15378"/>
        <dbReference type="ChEBI" id="CHEBI:33019"/>
        <dbReference type="ChEBI" id="CHEBI:46398"/>
        <dbReference type="ChEBI" id="CHEBI:57705"/>
        <dbReference type="ChEBI" id="CHEBI:57776"/>
        <dbReference type="EC" id="2.7.7.23"/>
    </reaction>
</comment>
<keyword evidence="3 17" id="KW-0963">Cytoplasm</keyword>
<dbReference type="InterPro" id="IPR029044">
    <property type="entry name" value="Nucleotide-diphossugar_trans"/>
</dbReference>
<feature type="region of interest" description="Linker" evidence="17">
    <location>
        <begin position="273"/>
        <end position="293"/>
    </location>
</feature>
<feature type="compositionally biased region" description="Low complexity" evidence="18">
    <location>
        <begin position="494"/>
        <end position="513"/>
    </location>
</feature>
<feature type="binding site" evidence="17">
    <location>
        <position position="182"/>
    </location>
    <ligand>
        <name>UDP-N-acetyl-alpha-D-glucosamine</name>
        <dbReference type="ChEBI" id="CHEBI:57705"/>
    </ligand>
</feature>
<evidence type="ECO:0000256" key="13">
    <source>
        <dbReference type="ARBA" id="ARBA00023316"/>
    </source>
</evidence>
<feature type="domain" description="MobA-like NTP transferase" evidence="19">
    <location>
        <begin position="37"/>
        <end position="172"/>
    </location>
</feature>
<keyword evidence="4 17" id="KW-0808">Transferase</keyword>
<feature type="binding site" evidence="17">
    <location>
        <begin position="143"/>
        <end position="145"/>
    </location>
    <ligand>
        <name>UDP-N-acetyl-alpha-D-glucosamine</name>
        <dbReference type="ChEBI" id="CHEBI:57705"/>
    </ligand>
</feature>
<keyword evidence="13 17" id="KW-0961">Cell wall biogenesis/degradation</keyword>
<keyword evidence="7 17" id="KW-0677">Repeat</keyword>
<proteinExistence type="inferred from homology"/>
<keyword evidence="6 17" id="KW-0479">Metal-binding</keyword>
<feature type="binding site" evidence="17">
    <location>
        <position position="419"/>
    </location>
    <ligand>
        <name>UDP-N-acetyl-alpha-D-glucosamine</name>
        <dbReference type="ChEBI" id="CHEBI:57705"/>
    </ligand>
</feature>
<evidence type="ECO:0000256" key="2">
    <source>
        <dbReference type="ARBA" id="ARBA00007947"/>
    </source>
</evidence>
<dbReference type="NCBIfam" id="NF010932">
    <property type="entry name" value="PRK14352.1"/>
    <property type="match status" value="1"/>
</dbReference>
<dbReference type="PANTHER" id="PTHR43584:SF3">
    <property type="entry name" value="BIFUNCTIONAL PROTEIN GLMU"/>
    <property type="match status" value="1"/>
</dbReference>
<feature type="binding site" evidence="17">
    <location>
        <position position="54"/>
    </location>
    <ligand>
        <name>UDP-N-acetyl-alpha-D-glucosamine</name>
        <dbReference type="ChEBI" id="CHEBI:57705"/>
    </ligand>
</feature>
<evidence type="ECO:0000256" key="7">
    <source>
        <dbReference type="ARBA" id="ARBA00022737"/>
    </source>
</evidence>
<gene>
    <name evidence="17 20" type="primary">glmU</name>
    <name evidence="20" type="ORF">GCM10009849_20540</name>
</gene>
<evidence type="ECO:0000256" key="3">
    <source>
        <dbReference type="ARBA" id="ARBA00022490"/>
    </source>
</evidence>
<feature type="active site" description="Proton acceptor" evidence="17">
    <location>
        <position position="405"/>
    </location>
</feature>
<comment type="similarity">
    <text evidence="1 17">In the C-terminal section; belongs to the transferase hexapeptide repeat family.</text>
</comment>
<evidence type="ECO:0000256" key="1">
    <source>
        <dbReference type="ARBA" id="ARBA00007707"/>
    </source>
</evidence>
<dbReference type="PANTHER" id="PTHR43584">
    <property type="entry name" value="NUCLEOTIDYL TRANSFERASE"/>
    <property type="match status" value="1"/>
</dbReference>
<keyword evidence="9 17" id="KW-0133">Cell shape</keyword>
<evidence type="ECO:0000256" key="8">
    <source>
        <dbReference type="ARBA" id="ARBA00022842"/>
    </source>
</evidence>
<dbReference type="CDD" id="cd02540">
    <property type="entry name" value="GT2_GlmU_N_bac"/>
    <property type="match status" value="1"/>
</dbReference>
<organism evidence="20 21">
    <name type="scientific">Sinomonas flava</name>
    <dbReference type="NCBI Taxonomy" id="496857"/>
    <lineage>
        <taxon>Bacteria</taxon>
        <taxon>Bacillati</taxon>
        <taxon>Actinomycetota</taxon>
        <taxon>Actinomycetes</taxon>
        <taxon>Micrococcales</taxon>
        <taxon>Micrococcaceae</taxon>
        <taxon>Sinomonas</taxon>
    </lineage>
</organism>
<name>A0ABN3BU03_9MICC</name>
<feature type="region of interest" description="Pyrophosphorylase" evidence="17">
    <location>
        <begin position="1"/>
        <end position="272"/>
    </location>
</feature>
<evidence type="ECO:0000256" key="9">
    <source>
        <dbReference type="ARBA" id="ARBA00022960"/>
    </source>
</evidence>
<feature type="binding site" evidence="17">
    <location>
        <begin position="40"/>
        <end position="43"/>
    </location>
    <ligand>
        <name>UDP-N-acetyl-alpha-D-glucosamine</name>
        <dbReference type="ChEBI" id="CHEBI:57705"/>
    </ligand>
</feature>
<keyword evidence="5 17" id="KW-0548">Nucleotidyltransferase</keyword>
<comment type="subcellular location">
    <subcellularLocation>
        <location evidence="17">Cytoplasm</location>
    </subcellularLocation>
</comment>
<evidence type="ECO:0000256" key="17">
    <source>
        <dbReference type="HAMAP-Rule" id="MF_01631"/>
    </source>
</evidence>
<dbReference type="HAMAP" id="MF_01631">
    <property type="entry name" value="GlmU"/>
    <property type="match status" value="1"/>
</dbReference>
<evidence type="ECO:0000313" key="20">
    <source>
        <dbReference type="EMBL" id="GAA2200361.1"/>
    </source>
</evidence>
<evidence type="ECO:0000256" key="4">
    <source>
        <dbReference type="ARBA" id="ARBA00022679"/>
    </source>
</evidence>
<evidence type="ECO:0000256" key="5">
    <source>
        <dbReference type="ARBA" id="ARBA00022695"/>
    </source>
</evidence>
<evidence type="ECO:0000313" key="21">
    <source>
        <dbReference type="Proteomes" id="UP001500432"/>
    </source>
</evidence>
<dbReference type="Proteomes" id="UP001500432">
    <property type="component" value="Unassembled WGS sequence"/>
</dbReference>
<evidence type="ECO:0000256" key="6">
    <source>
        <dbReference type="ARBA" id="ARBA00022723"/>
    </source>
</evidence>
<feature type="binding site" evidence="17">
    <location>
        <position position="197"/>
    </location>
    <ligand>
        <name>UDP-N-acetyl-alpha-D-glucosamine</name>
        <dbReference type="ChEBI" id="CHEBI:57705"/>
    </ligand>
</feature>
<feature type="binding site" evidence="17">
    <location>
        <position position="408"/>
    </location>
    <ligand>
        <name>UDP-N-acetyl-alpha-D-glucosamine</name>
        <dbReference type="ChEBI" id="CHEBI:57705"/>
    </ligand>
</feature>
<comment type="pathway">
    <text evidence="17">Nucleotide-sugar biosynthesis; UDP-N-acetyl-alpha-D-glucosamine biosynthesis; UDP-N-acetyl-alpha-D-glucosamine from N-acetyl-alpha-D-glucosamine 1-phosphate: step 1/1.</text>
</comment>
<dbReference type="Gene3D" id="2.160.10.10">
    <property type="entry name" value="Hexapeptide repeat proteins"/>
    <property type="match status" value="1"/>
</dbReference>
<feature type="region of interest" description="N-acetyltransferase" evidence="17">
    <location>
        <begin position="294"/>
        <end position="534"/>
    </location>
</feature>
<dbReference type="InterPro" id="IPR005882">
    <property type="entry name" value="Bifunctional_GlmU"/>
</dbReference>
<protein>
    <recommendedName>
        <fullName evidence="17">Bifunctional protein GlmU</fullName>
    </recommendedName>
    <domain>
        <recommendedName>
            <fullName evidence="17">UDP-N-acetylglucosamine pyrophosphorylase</fullName>
            <ecNumber evidence="17">2.7.7.23</ecNumber>
        </recommendedName>
        <alternativeName>
            <fullName evidence="17">N-acetylglucosamine-1-phosphate uridyltransferase</fullName>
        </alternativeName>
    </domain>
    <domain>
        <recommendedName>
            <fullName evidence="17">Glucosamine-1-phosphate N-acetyltransferase</fullName>
            <ecNumber evidence="17">2.3.1.157</ecNumber>
        </recommendedName>
    </domain>
</protein>
<sequence length="534" mass="54853">MNADMPGNSVNAPGAESAQTPERSEPGQASAARVAAVVVLAAGAGTRMKSRTPKILHELGGKSMVAHALAAARGLAPERLAAVVRHERDRVAEHIASVDPDAVIVDQDEVPGTGRAVEVAIEALDAVVAAEGGSLAGTVVVTYGDVPLLTTGLLAELVREHEAGGNAVTVLTAVLDDATGYGRILRGGDGTVTGIREHKDATEDERAIREVNSGIYAFDAAVLRDALKQVTTENAQGEKYLTDVLAIAREAGGRVAALATTDRWQVEGANDRIQLQALAAEHNRRTVEGWMRAGVTVVDPATTWIDATVCLAEDVTVKPNTQLHGATVVERDAVIGPDTTLTDVLVGEGATVKRTDGTKAEIGAGATVGPFTYLRPGTRLGPEGKIGAFYETKNAVIGRGAKLSHLGYVGDAEVGEGTNIGCGNITANYDGVSKHRTVIGAHVRTASNTVFVAPVTVGDGAYTGAGAIVRKDVPAGALALSVAPQRNAEGWTEANRAGSPSAAAAARARTAAAHARDTAETSQSAASPTKEEGK</sequence>
<evidence type="ECO:0000256" key="12">
    <source>
        <dbReference type="ARBA" id="ARBA00023315"/>
    </source>
</evidence>
<keyword evidence="11 17" id="KW-0511">Multifunctional enzyme</keyword>
<dbReference type="EMBL" id="BAAAQW010000005">
    <property type="protein sequence ID" value="GAA2200361.1"/>
    <property type="molecule type" value="Genomic_DNA"/>
</dbReference>
<accession>A0ABN3BU03</accession>
<feature type="region of interest" description="Disordered" evidence="18">
    <location>
        <begin position="491"/>
        <end position="534"/>
    </location>
</feature>
<feature type="binding site" evidence="17">
    <location>
        <position position="107"/>
    </location>
    <ligand>
        <name>UDP-N-acetyl-alpha-D-glucosamine</name>
        <dbReference type="ChEBI" id="CHEBI:57705"/>
    </ligand>
</feature>
<comment type="subunit">
    <text evidence="17">Homotrimer.</text>
</comment>
<feature type="binding site" evidence="17">
    <location>
        <position position="145"/>
    </location>
    <ligand>
        <name>Mg(2+)</name>
        <dbReference type="ChEBI" id="CHEBI:18420"/>
    </ligand>
</feature>
<keyword evidence="10 17" id="KW-0573">Peptidoglycan synthesis</keyword>
<dbReference type="InterPro" id="IPR025877">
    <property type="entry name" value="MobA-like_NTP_Trfase"/>
</dbReference>
<comment type="pathway">
    <text evidence="17">Nucleotide-sugar biosynthesis; UDP-N-acetyl-alpha-D-glucosamine biosynthesis; N-acetyl-alpha-D-glucosamine 1-phosphate from alpha-D-glucosamine 6-phosphate (route II): step 2/2.</text>
</comment>
<dbReference type="NCBIfam" id="TIGR01173">
    <property type="entry name" value="glmU"/>
    <property type="match status" value="1"/>
</dbReference>
<evidence type="ECO:0000256" key="14">
    <source>
        <dbReference type="ARBA" id="ARBA00048247"/>
    </source>
</evidence>
<dbReference type="SUPFAM" id="SSF51161">
    <property type="entry name" value="Trimeric LpxA-like enzymes"/>
    <property type="match status" value="1"/>
</dbReference>
<dbReference type="SUPFAM" id="SSF53448">
    <property type="entry name" value="Nucleotide-diphospho-sugar transferases"/>
    <property type="match status" value="1"/>
</dbReference>
<dbReference type="EC" id="2.7.7.23" evidence="17"/>
<feature type="binding site" evidence="17">
    <location>
        <position position="375"/>
    </location>
    <ligand>
        <name>UDP-N-acetyl-alpha-D-glucosamine</name>
        <dbReference type="ChEBI" id="CHEBI:57705"/>
    </ligand>
</feature>
<feature type="binding site" evidence="17">
    <location>
        <position position="270"/>
    </location>
    <ligand>
        <name>UDP-N-acetyl-alpha-D-glucosamine</name>
        <dbReference type="ChEBI" id="CHEBI:57705"/>
    </ligand>
</feature>
<feature type="binding site" evidence="17">
    <location>
        <position position="212"/>
    </location>
    <ligand>
        <name>UDP-N-acetyl-alpha-D-glucosamine</name>
        <dbReference type="ChEBI" id="CHEBI:57705"/>
    </ligand>
</feature>
<evidence type="ECO:0000256" key="11">
    <source>
        <dbReference type="ARBA" id="ARBA00023268"/>
    </source>
</evidence>
<feature type="binding site" evidence="17">
    <location>
        <position position="393"/>
    </location>
    <ligand>
        <name>UDP-N-acetyl-alpha-D-glucosamine</name>
        <dbReference type="ChEBI" id="CHEBI:57705"/>
    </ligand>
</feature>
<feature type="binding site" evidence="17">
    <location>
        <begin position="428"/>
        <end position="429"/>
    </location>
    <ligand>
        <name>acetyl-CoA</name>
        <dbReference type="ChEBI" id="CHEBI:57288"/>
    </ligand>
</feature>
<dbReference type="EC" id="2.3.1.157" evidence="17"/>
<dbReference type="InterPro" id="IPR050065">
    <property type="entry name" value="GlmU-like"/>
</dbReference>
<reference evidence="20 21" key="1">
    <citation type="journal article" date="2019" name="Int. J. Syst. Evol. Microbiol.">
        <title>The Global Catalogue of Microorganisms (GCM) 10K type strain sequencing project: providing services to taxonomists for standard genome sequencing and annotation.</title>
        <authorList>
            <consortium name="The Broad Institute Genomics Platform"/>
            <consortium name="The Broad Institute Genome Sequencing Center for Infectious Disease"/>
            <person name="Wu L."/>
            <person name="Ma J."/>
        </authorList>
    </citation>
    <scope>NUCLEOTIDE SEQUENCE [LARGE SCALE GENOMIC DNA]</scope>
    <source>
        <strain evidence="20 21">JCM 16034</strain>
    </source>
</reference>
<dbReference type="InterPro" id="IPR011004">
    <property type="entry name" value="Trimer_LpxA-like_sf"/>
</dbReference>
<comment type="caution">
    <text evidence="20">The sequence shown here is derived from an EMBL/GenBank/DDBJ whole genome shotgun (WGS) entry which is preliminary data.</text>
</comment>
<evidence type="ECO:0000256" key="15">
    <source>
        <dbReference type="ARBA" id="ARBA00048493"/>
    </source>
</evidence>
<keyword evidence="8 17" id="KW-0460">Magnesium</keyword>
<comment type="cofactor">
    <cofactor evidence="17">
        <name>Mg(2+)</name>
        <dbReference type="ChEBI" id="CHEBI:18420"/>
    </cofactor>
    <text evidence="17">Binds 1 Mg(2+) ion per subunit.</text>
</comment>
<dbReference type="Gene3D" id="3.90.550.10">
    <property type="entry name" value="Spore Coat Polysaccharide Biosynthesis Protein SpsA, Chain A"/>
    <property type="match status" value="1"/>
</dbReference>
<evidence type="ECO:0000259" key="19">
    <source>
        <dbReference type="Pfam" id="PF12804"/>
    </source>
</evidence>
<feature type="binding site" evidence="17">
    <location>
        <position position="270"/>
    </location>
    <ligand>
        <name>Mg(2+)</name>
        <dbReference type="ChEBI" id="CHEBI:18420"/>
    </ligand>
</feature>
<feature type="region of interest" description="Disordered" evidence="18">
    <location>
        <begin position="1"/>
        <end position="30"/>
    </location>
</feature>
<keyword evidence="21" id="KW-1185">Reference proteome</keyword>
<feature type="binding site" evidence="17">
    <location>
        <begin position="112"/>
        <end position="113"/>
    </location>
    <ligand>
        <name>UDP-N-acetyl-alpha-D-glucosamine</name>
        <dbReference type="ChEBI" id="CHEBI:57705"/>
    </ligand>
</feature>
<keyword evidence="12 17" id="KW-0012">Acyltransferase</keyword>
<dbReference type="Pfam" id="PF12804">
    <property type="entry name" value="NTP_transf_3"/>
    <property type="match status" value="1"/>
</dbReference>
<evidence type="ECO:0000256" key="10">
    <source>
        <dbReference type="ARBA" id="ARBA00022984"/>
    </source>
</evidence>
<comment type="similarity">
    <text evidence="2 17">In the N-terminal section; belongs to the N-acetylglucosamine-1-phosphate uridyltransferase family.</text>
</comment>
<comment type="function">
    <text evidence="16 17">Catalyzes the last two sequential reactions in the de novo biosynthetic pathway for UDP-N-acetylglucosamine (UDP-GlcNAc). The C-terminal domain catalyzes the transfer of acetyl group from acetyl coenzyme A to glucosamine-1-phosphate (GlcN-1-P) to produce N-acetylglucosamine-1-phosphate (GlcNAc-1-P), which is converted into UDP-GlcNAc by the transfer of uridine 5-monophosphate (from uridine 5-triphosphate), a reaction catalyzed by the N-terminal domain.</text>
</comment>
<evidence type="ECO:0000256" key="16">
    <source>
        <dbReference type="ARBA" id="ARBA00049628"/>
    </source>
</evidence>
<comment type="pathway">
    <text evidence="17">Bacterial outer membrane biogenesis; LPS lipid A biosynthesis.</text>
</comment>
<comment type="catalytic activity">
    <reaction evidence="14 17">
        <text>alpha-D-glucosamine 1-phosphate + acetyl-CoA = N-acetyl-alpha-D-glucosamine 1-phosphate + CoA + H(+)</text>
        <dbReference type="Rhea" id="RHEA:13725"/>
        <dbReference type="ChEBI" id="CHEBI:15378"/>
        <dbReference type="ChEBI" id="CHEBI:57287"/>
        <dbReference type="ChEBI" id="CHEBI:57288"/>
        <dbReference type="ChEBI" id="CHEBI:57776"/>
        <dbReference type="ChEBI" id="CHEBI:58516"/>
        <dbReference type="EC" id="2.3.1.157"/>
    </reaction>
</comment>
<evidence type="ECO:0000256" key="18">
    <source>
        <dbReference type="SAM" id="MobiDB-lite"/>
    </source>
</evidence>
<feature type="binding site" evidence="17">
    <location>
        <position position="447"/>
    </location>
    <ligand>
        <name>acetyl-CoA</name>
        <dbReference type="ChEBI" id="CHEBI:57288"/>
    </ligand>
</feature>
<dbReference type="CDD" id="cd03353">
    <property type="entry name" value="LbH_GlmU_C"/>
    <property type="match status" value="1"/>
</dbReference>
<feature type="binding site" evidence="17">
    <location>
        <position position="465"/>
    </location>
    <ligand>
        <name>acetyl-CoA</name>
        <dbReference type="ChEBI" id="CHEBI:57288"/>
    </ligand>
</feature>